<dbReference type="Gene3D" id="2.70.70.10">
    <property type="entry name" value="Glucose Permease (Domain IIA)"/>
    <property type="match status" value="1"/>
</dbReference>
<dbReference type="InterPro" id="IPR013013">
    <property type="entry name" value="PTS_EIIC_1"/>
</dbReference>
<dbReference type="EC" id="2.7.1.211" evidence="11"/>
<sequence>MGNYQALAEDIIENVGGKDNVNSVVHCITRLRFKLKDESKANTEVLENMEGVVTVMKAGGQYQVVIGNHVPAVFEDVTQLLGFEQATDADDGNEEKGSIFNRLIDVLSGVFQPFLGVLAASGMIKGLNAMFLAFGWITASSGTYLMLNAIGDAIFTFIPIVVGMAAARKFKIDAFLGLVLGAALVYPAIQTQTLQAAGDPIGVLFKGTFLESPYYTTFLNIPFITQNYSGTVVPVLVTVWLASVLHKRLKRVIPEMLQSFFVPFFTLLITMPIALMVIGPILNIATNLLSSGFQALLGFNPIIFMALAAFVWQVMVIFGLHWALVSIAIVQTAQLGYNQILSSIFAVCFAQVAVVFALWLKFKKEDKTLHTLGIPAMISGLAGVTEPAIYGITLKRKKAFLFSMIGGGASGAVLGLINARNYTLGGLGVFGLPSFVGPDGNLNEMYMALVSIVVAVLVAFLLTWFFYGAKDEVKLHAGEPEKPEQEAKALPSLKSEAIELPLMGQVKSLETASDQVFASGAMGKGILVEPTDGEIIAPFDGEVVTVFPTGHAIGLRSDSGVELLIHIGMDTVQLEGKHFEKLVNDGDRVTKGQVLIRFDKEAIKADGYLVETPVLVTNTDSYNDVLTHTDGKFVIETIA</sequence>
<feature type="domain" description="PTS EIIA type-1" evidence="18">
    <location>
        <begin position="514"/>
        <end position="618"/>
    </location>
</feature>
<dbReference type="InterPro" id="IPR001996">
    <property type="entry name" value="PTS_IIB_1"/>
</dbReference>
<dbReference type="EMBL" id="BFFO01000007">
    <property type="protein sequence ID" value="GBG97067.1"/>
    <property type="molecule type" value="Genomic_DNA"/>
</dbReference>
<dbReference type="InterPro" id="IPR011055">
    <property type="entry name" value="Dup_hybrid_motif"/>
</dbReference>
<evidence type="ECO:0000256" key="13">
    <source>
        <dbReference type="ARBA" id="ARBA00048931"/>
    </source>
</evidence>
<evidence type="ECO:0000256" key="5">
    <source>
        <dbReference type="ARBA" id="ARBA00022679"/>
    </source>
</evidence>
<dbReference type="FunFam" id="2.70.70.10:FF:000001">
    <property type="entry name" value="PTS system glucose-specific IIA component"/>
    <property type="match status" value="1"/>
</dbReference>
<dbReference type="PANTHER" id="PTHR30175:SF1">
    <property type="entry name" value="PTS SYSTEM ARBUTIN-, CELLOBIOSE-, AND SALICIN-SPECIFIC EIIBC COMPONENT-RELATED"/>
    <property type="match status" value="1"/>
</dbReference>
<accession>A0A2R5HG78</accession>
<evidence type="ECO:0000259" key="18">
    <source>
        <dbReference type="PROSITE" id="PS51093"/>
    </source>
</evidence>
<dbReference type="CDD" id="cd00212">
    <property type="entry name" value="PTS_IIB_glc"/>
    <property type="match status" value="1"/>
</dbReference>
<evidence type="ECO:0000256" key="2">
    <source>
        <dbReference type="ARBA" id="ARBA00022448"/>
    </source>
</evidence>
<dbReference type="Proteomes" id="UP000245021">
    <property type="component" value="Unassembled WGS sequence"/>
</dbReference>
<dbReference type="NCBIfam" id="TIGR00830">
    <property type="entry name" value="PTBA"/>
    <property type="match status" value="1"/>
</dbReference>
<evidence type="ECO:0000313" key="22">
    <source>
        <dbReference type="Proteomes" id="UP000245021"/>
    </source>
</evidence>
<evidence type="ECO:0000256" key="10">
    <source>
        <dbReference type="ARBA" id="ARBA00023136"/>
    </source>
</evidence>
<keyword evidence="7 17" id="KW-0812">Transmembrane</keyword>
<evidence type="ECO:0000256" key="3">
    <source>
        <dbReference type="ARBA" id="ARBA00022475"/>
    </source>
</evidence>
<comment type="subcellular location">
    <subcellularLocation>
        <location evidence="1">Cell membrane</location>
        <topology evidence="1">Multi-pass membrane protein</topology>
    </subcellularLocation>
</comment>
<keyword evidence="3" id="KW-1003">Cell membrane</keyword>
<keyword evidence="8" id="KW-0418">Kinase</keyword>
<evidence type="ECO:0000256" key="17">
    <source>
        <dbReference type="SAM" id="Phobius"/>
    </source>
</evidence>
<dbReference type="RefSeq" id="WP_109246031.1">
    <property type="nucleotide sequence ID" value="NZ_BFFO01000007.1"/>
</dbReference>
<dbReference type="PANTHER" id="PTHR30175">
    <property type="entry name" value="PHOSPHOTRANSFERASE SYSTEM TRANSPORT PROTEIN"/>
    <property type="match status" value="1"/>
</dbReference>
<feature type="transmembrane region" description="Helical" evidence="17">
    <location>
        <begin position="340"/>
        <end position="360"/>
    </location>
</feature>
<keyword evidence="5" id="KW-0808">Transferase</keyword>
<comment type="caution">
    <text evidence="21">The sequence shown here is derived from an EMBL/GenBank/DDBJ whole genome shotgun (WGS) entry which is preliminary data.</text>
</comment>
<dbReference type="SUPFAM" id="SSF55604">
    <property type="entry name" value="Glucose permease domain IIB"/>
    <property type="match status" value="1"/>
</dbReference>
<keyword evidence="2" id="KW-0813">Transport</keyword>
<evidence type="ECO:0000256" key="16">
    <source>
        <dbReference type="PROSITE-ProRule" id="PRU00421"/>
    </source>
</evidence>
<dbReference type="InterPro" id="IPR036878">
    <property type="entry name" value="Glu_permease_IIB"/>
</dbReference>
<dbReference type="GO" id="GO:0009401">
    <property type="term" value="P:phosphoenolpyruvate-dependent sugar phosphotransferase system"/>
    <property type="evidence" value="ECO:0007669"/>
    <property type="project" value="UniProtKB-KW"/>
</dbReference>
<name>A0A2R5HG78_9LACT</name>
<feature type="transmembrane region" description="Helical" evidence="17">
    <location>
        <begin position="372"/>
        <end position="392"/>
    </location>
</feature>
<evidence type="ECO:0000256" key="8">
    <source>
        <dbReference type="ARBA" id="ARBA00022777"/>
    </source>
</evidence>
<dbReference type="GO" id="GO:0005886">
    <property type="term" value="C:plasma membrane"/>
    <property type="evidence" value="ECO:0007669"/>
    <property type="project" value="UniProtKB-SubCell"/>
</dbReference>
<dbReference type="AlphaFoldDB" id="A0A2R5HG78"/>
<feature type="domain" description="PTS EIIB type-1" evidence="19">
    <location>
        <begin position="5"/>
        <end position="87"/>
    </location>
</feature>
<protein>
    <recommendedName>
        <fullName evidence="14">PTS system sucrose-specific EIIBCA component</fullName>
        <ecNumber evidence="11">2.7.1.211</ecNumber>
    </recommendedName>
    <alternativeName>
        <fullName evidence="15">EIIBCA-Scr</fullName>
    </alternativeName>
</protein>
<comment type="catalytic activity">
    <reaction evidence="13">
        <text>N(pros)-phospho-L-histidyl-[protein](out) + sucrose = sucrose 6(G)-phosphate(in) + L-histidyl-[protein]</text>
        <dbReference type="Rhea" id="RHEA:49236"/>
        <dbReference type="Rhea" id="RHEA-COMP:9745"/>
        <dbReference type="Rhea" id="RHEA-COMP:9746"/>
        <dbReference type="ChEBI" id="CHEBI:17992"/>
        <dbReference type="ChEBI" id="CHEBI:29979"/>
        <dbReference type="ChEBI" id="CHEBI:64837"/>
        <dbReference type="ChEBI" id="CHEBI:91002"/>
        <dbReference type="EC" id="2.7.1.211"/>
    </reaction>
</comment>
<evidence type="ECO:0000259" key="20">
    <source>
        <dbReference type="PROSITE" id="PS51103"/>
    </source>
</evidence>
<evidence type="ECO:0000256" key="7">
    <source>
        <dbReference type="ARBA" id="ARBA00022692"/>
    </source>
</evidence>
<dbReference type="InterPro" id="IPR003352">
    <property type="entry name" value="PTS_EIIC"/>
</dbReference>
<feature type="transmembrane region" description="Helical" evidence="17">
    <location>
        <begin position="302"/>
        <end position="328"/>
    </location>
</feature>
<proteinExistence type="predicted"/>
<feature type="transmembrane region" description="Helical" evidence="17">
    <location>
        <begin position="103"/>
        <end position="124"/>
    </location>
</feature>
<dbReference type="InterPro" id="IPR011297">
    <property type="entry name" value="PTS_IIABC_b_glu"/>
</dbReference>
<evidence type="ECO:0000256" key="6">
    <source>
        <dbReference type="ARBA" id="ARBA00022683"/>
    </source>
</evidence>
<keyword evidence="4" id="KW-0762">Sugar transport</keyword>
<keyword evidence="10 17" id="KW-0472">Membrane</keyword>
<dbReference type="PROSITE" id="PS51103">
    <property type="entry name" value="PTS_EIIC_TYPE_1"/>
    <property type="match status" value="1"/>
</dbReference>
<keyword evidence="9 17" id="KW-1133">Transmembrane helix</keyword>
<organism evidence="21 22">
    <name type="scientific">Lactococcus termiticola</name>
    <dbReference type="NCBI Taxonomy" id="2169526"/>
    <lineage>
        <taxon>Bacteria</taxon>
        <taxon>Bacillati</taxon>
        <taxon>Bacillota</taxon>
        <taxon>Bacilli</taxon>
        <taxon>Lactobacillales</taxon>
        <taxon>Streptococcaceae</taxon>
        <taxon>Lactococcus</taxon>
    </lineage>
</organism>
<comment type="function">
    <text evidence="12">The phosphoenolpyruvate-dependent sugar phosphotransferase system (sugar PTS), a major carbohydrate active transport system, catalyzes the phosphorylation of incoming sugar substrates concomitantly with their translocation across the cell membrane. This system is involved in sucrose transport.</text>
</comment>
<feature type="transmembrane region" description="Helical" evidence="17">
    <location>
        <begin position="172"/>
        <end position="189"/>
    </location>
</feature>
<keyword evidence="6" id="KW-0598">Phosphotransferase system</keyword>
<evidence type="ECO:0000256" key="15">
    <source>
        <dbReference type="ARBA" id="ARBA00081008"/>
    </source>
</evidence>
<evidence type="ECO:0000256" key="14">
    <source>
        <dbReference type="ARBA" id="ARBA00074554"/>
    </source>
</evidence>
<evidence type="ECO:0000313" key="21">
    <source>
        <dbReference type="EMBL" id="GBG97067.1"/>
    </source>
</evidence>
<evidence type="ECO:0000256" key="1">
    <source>
        <dbReference type="ARBA" id="ARBA00004651"/>
    </source>
</evidence>
<dbReference type="InterPro" id="IPR018113">
    <property type="entry name" value="PTrfase_EIIB_Cys"/>
</dbReference>
<dbReference type="OrthoDB" id="9769191at2"/>
<dbReference type="GO" id="GO:0090589">
    <property type="term" value="F:protein-phosphocysteine-trehalose phosphotransferase system transporter activity"/>
    <property type="evidence" value="ECO:0007669"/>
    <property type="project" value="TreeGrafter"/>
</dbReference>
<dbReference type="Pfam" id="PF00358">
    <property type="entry name" value="PTS_EIIA_1"/>
    <property type="match status" value="1"/>
</dbReference>
<dbReference type="Pfam" id="PF02378">
    <property type="entry name" value="PTS_EIIC"/>
    <property type="match status" value="1"/>
</dbReference>
<dbReference type="PROSITE" id="PS51098">
    <property type="entry name" value="PTS_EIIB_TYPE_1"/>
    <property type="match status" value="1"/>
</dbReference>
<dbReference type="NCBIfam" id="TIGR01995">
    <property type="entry name" value="PTS-II-ABC-beta"/>
    <property type="match status" value="1"/>
</dbReference>
<feature type="transmembrane region" description="Helical" evidence="17">
    <location>
        <begin position="144"/>
        <end position="165"/>
    </location>
</feature>
<evidence type="ECO:0000256" key="4">
    <source>
        <dbReference type="ARBA" id="ARBA00022597"/>
    </source>
</evidence>
<dbReference type="Gene3D" id="3.30.1360.60">
    <property type="entry name" value="Glucose permease domain IIB"/>
    <property type="match status" value="1"/>
</dbReference>
<keyword evidence="22" id="KW-1185">Reference proteome</keyword>
<evidence type="ECO:0000256" key="11">
    <source>
        <dbReference type="ARBA" id="ARBA00044053"/>
    </source>
</evidence>
<feature type="domain" description="PTS EIIC type-1" evidence="20">
    <location>
        <begin position="105"/>
        <end position="482"/>
    </location>
</feature>
<dbReference type="PROSITE" id="PS01035">
    <property type="entry name" value="PTS_EIIB_TYPE_1_CYS"/>
    <property type="match status" value="1"/>
</dbReference>
<dbReference type="GO" id="GO:0008982">
    <property type="term" value="F:protein-N(PI)-phosphohistidine-sugar phosphotransferase activity"/>
    <property type="evidence" value="ECO:0007669"/>
    <property type="project" value="InterPro"/>
</dbReference>
<gene>
    <name evidence="21" type="ORF">NtB2_01204</name>
</gene>
<reference evidence="21 22" key="1">
    <citation type="journal article" date="2018" name="Genome Announc.">
        <title>Draft Genome Sequence of Lactococcus sp. Strain NtB2 (JCM 32569), Isolated from the Gut of the Higher Termite Nasutitermes takasagoensis.</title>
        <authorList>
            <person name="Noda S."/>
            <person name="Aihara C."/>
            <person name="Yuki M."/>
            <person name="Ohkuma M."/>
        </authorList>
    </citation>
    <scope>NUCLEOTIDE SEQUENCE [LARGE SCALE GENOMIC DNA]</scope>
    <source>
        <strain evidence="21 22">NtB2</strain>
    </source>
</reference>
<dbReference type="FunFam" id="3.30.1360.60:FF:000001">
    <property type="entry name" value="PTS system glucose-specific IIBC component PtsG"/>
    <property type="match status" value="1"/>
</dbReference>
<dbReference type="InterPro" id="IPR050558">
    <property type="entry name" value="PTS_Sugar-Specific_Components"/>
</dbReference>
<dbReference type="PROSITE" id="PS51093">
    <property type="entry name" value="PTS_EIIA_TYPE_1"/>
    <property type="match status" value="1"/>
</dbReference>
<dbReference type="SUPFAM" id="SSF51261">
    <property type="entry name" value="Duplicated hybrid motif"/>
    <property type="match status" value="1"/>
</dbReference>
<feature type="transmembrane region" description="Helical" evidence="17">
    <location>
        <begin position="445"/>
        <end position="467"/>
    </location>
</feature>
<dbReference type="GO" id="GO:0016301">
    <property type="term" value="F:kinase activity"/>
    <property type="evidence" value="ECO:0007669"/>
    <property type="project" value="UniProtKB-KW"/>
</dbReference>
<evidence type="ECO:0000259" key="19">
    <source>
        <dbReference type="PROSITE" id="PS51098"/>
    </source>
</evidence>
<dbReference type="GO" id="GO:0015771">
    <property type="term" value="P:trehalose transport"/>
    <property type="evidence" value="ECO:0007669"/>
    <property type="project" value="TreeGrafter"/>
</dbReference>
<dbReference type="InterPro" id="IPR001127">
    <property type="entry name" value="PTS_EIIA_1_perm"/>
</dbReference>
<dbReference type="PROSITE" id="PS00371">
    <property type="entry name" value="PTS_EIIA_TYPE_1_HIS"/>
    <property type="match status" value="1"/>
</dbReference>
<feature type="active site" description="Phosphocysteine intermediate; for EIIB activity" evidence="16">
    <location>
        <position position="27"/>
    </location>
</feature>
<feature type="transmembrane region" description="Helical" evidence="17">
    <location>
        <begin position="257"/>
        <end position="282"/>
    </location>
</feature>
<dbReference type="Pfam" id="PF00367">
    <property type="entry name" value="PTS_EIIB"/>
    <property type="match status" value="1"/>
</dbReference>
<feature type="transmembrane region" description="Helical" evidence="17">
    <location>
        <begin position="228"/>
        <end position="245"/>
    </location>
</feature>
<evidence type="ECO:0000256" key="12">
    <source>
        <dbReference type="ARBA" id="ARBA00045139"/>
    </source>
</evidence>
<feature type="transmembrane region" description="Helical" evidence="17">
    <location>
        <begin position="399"/>
        <end position="417"/>
    </location>
</feature>
<evidence type="ECO:0000256" key="9">
    <source>
        <dbReference type="ARBA" id="ARBA00022989"/>
    </source>
</evidence>